<accession>A0A8C6ZRN0</accession>
<protein>
    <submittedName>
        <fullName evidence="1">Uncharacterized protein</fullName>
    </submittedName>
</protein>
<proteinExistence type="predicted"/>
<evidence type="ECO:0000313" key="1">
    <source>
        <dbReference type="Ensembl" id="ENSNPEP00000015101.1"/>
    </source>
</evidence>
<dbReference type="Proteomes" id="UP000694420">
    <property type="component" value="Unplaced"/>
</dbReference>
<keyword evidence="2" id="KW-1185">Reference proteome</keyword>
<dbReference type="Ensembl" id="ENSNPET00000015474.1">
    <property type="protein sequence ID" value="ENSNPEP00000015101.1"/>
    <property type="gene ID" value="ENSNPEG00000011269.1"/>
</dbReference>
<organism evidence="1 2">
    <name type="scientific">Nothoprocta perdicaria</name>
    <name type="common">Chilean tinamou</name>
    <name type="synonym">Crypturus perdicarius</name>
    <dbReference type="NCBI Taxonomy" id="30464"/>
    <lineage>
        <taxon>Eukaryota</taxon>
        <taxon>Metazoa</taxon>
        <taxon>Chordata</taxon>
        <taxon>Craniata</taxon>
        <taxon>Vertebrata</taxon>
        <taxon>Euteleostomi</taxon>
        <taxon>Archelosauria</taxon>
        <taxon>Archosauria</taxon>
        <taxon>Dinosauria</taxon>
        <taxon>Saurischia</taxon>
        <taxon>Theropoda</taxon>
        <taxon>Coelurosauria</taxon>
        <taxon>Aves</taxon>
        <taxon>Palaeognathae</taxon>
        <taxon>Tinamiformes</taxon>
        <taxon>Tinamidae</taxon>
        <taxon>Nothoprocta</taxon>
    </lineage>
</organism>
<reference evidence="1" key="1">
    <citation type="submission" date="2025-08" db="UniProtKB">
        <authorList>
            <consortium name="Ensembl"/>
        </authorList>
    </citation>
    <scope>IDENTIFICATION</scope>
</reference>
<sequence>MGREAGAWPRECCSQGSSLLPIYEKKPPWICTSSCSSRRGLILGPWSCLPSLRRGRLQSSIMERCSHRCGGTCPCARVRVCSAPRAGGESPAPGLLGAGDTWALPSSPGILRWIPHRSRPEAPATLTSTWAPEGCMAPRAAIQRRRVLPPVPKVPRHCDPCSARPAGHACIAREESGRDFHGKGVFCPH</sequence>
<evidence type="ECO:0000313" key="2">
    <source>
        <dbReference type="Proteomes" id="UP000694420"/>
    </source>
</evidence>
<dbReference type="AlphaFoldDB" id="A0A8C6ZRN0"/>
<reference evidence="1" key="2">
    <citation type="submission" date="2025-09" db="UniProtKB">
        <authorList>
            <consortium name="Ensembl"/>
        </authorList>
    </citation>
    <scope>IDENTIFICATION</scope>
</reference>
<name>A0A8C6ZRN0_NOTPE</name>